<organism evidence="1">
    <name type="scientific">Rhizophora mucronata</name>
    <name type="common">Asiatic mangrove</name>
    <dbReference type="NCBI Taxonomy" id="61149"/>
    <lineage>
        <taxon>Eukaryota</taxon>
        <taxon>Viridiplantae</taxon>
        <taxon>Streptophyta</taxon>
        <taxon>Embryophyta</taxon>
        <taxon>Tracheophyta</taxon>
        <taxon>Spermatophyta</taxon>
        <taxon>Magnoliopsida</taxon>
        <taxon>eudicotyledons</taxon>
        <taxon>Gunneridae</taxon>
        <taxon>Pentapetalae</taxon>
        <taxon>rosids</taxon>
        <taxon>fabids</taxon>
        <taxon>Malpighiales</taxon>
        <taxon>Rhizophoraceae</taxon>
        <taxon>Rhizophora</taxon>
    </lineage>
</organism>
<proteinExistence type="predicted"/>
<reference evidence="1" key="1">
    <citation type="submission" date="2018-02" db="EMBL/GenBank/DDBJ databases">
        <title>Rhizophora mucronata_Transcriptome.</title>
        <authorList>
            <person name="Meera S.P."/>
            <person name="Sreeshan A."/>
            <person name="Augustine A."/>
        </authorList>
    </citation>
    <scope>NUCLEOTIDE SEQUENCE</scope>
    <source>
        <tissue evidence="1">Leaf</tissue>
    </source>
</reference>
<accession>A0A2P2P4E6</accession>
<dbReference type="AlphaFoldDB" id="A0A2P2P4E6"/>
<sequence>MCDQYFLASLPQYWNIYLELKSLLRIEFPGM</sequence>
<dbReference type="EMBL" id="GGEC01069116">
    <property type="protein sequence ID" value="MBX49600.1"/>
    <property type="molecule type" value="Transcribed_RNA"/>
</dbReference>
<evidence type="ECO:0000313" key="1">
    <source>
        <dbReference type="EMBL" id="MBX49600.1"/>
    </source>
</evidence>
<name>A0A2P2P4E6_RHIMU</name>
<protein>
    <submittedName>
        <fullName evidence="1">Uncharacterized protein</fullName>
    </submittedName>
</protein>